<evidence type="ECO:0000256" key="2">
    <source>
        <dbReference type="SAM" id="Phobius"/>
    </source>
</evidence>
<feature type="compositionally biased region" description="Low complexity" evidence="1">
    <location>
        <begin position="64"/>
        <end position="83"/>
    </location>
</feature>
<keyword evidence="2" id="KW-0812">Transmembrane</keyword>
<keyword evidence="4" id="KW-1185">Reference proteome</keyword>
<dbReference type="EMBL" id="JALLPB020000185">
    <property type="protein sequence ID" value="KAL3815748.1"/>
    <property type="molecule type" value="Genomic_DNA"/>
</dbReference>
<sequence>MGGGFGRYRGRRGVVVRGRGGGGGGGGTMQSFNDDDDATTTTMMMTTTTMGGMVEGGEGGGHDYGAATGDVSSSSSSSSYGSYGSYGAGGHVASSSTAPRTGGAVENSRGSGSSASYGIADTAYGGGSHGGGSSLGGGGAGGGGGGTEMGDYSSAWGTGSASSASSSSSSSLYDSYKKSKGTSVGEFRVPTVTISLIHAMFLVAFATLVGMVLTANRMERDPDGNFANCCRVALRTVHCTGMVIYNLYHCRLGDIPRVVFASEYDGDDDDDYTDEEIERMRPRAGIERALDVEHRRALRKVGIELNKIRATGSNGTKASGKSTGTATTTEAKTMGIRDGNGASGRR</sequence>
<feature type="transmembrane region" description="Helical" evidence="2">
    <location>
        <begin position="196"/>
        <end position="215"/>
    </location>
</feature>
<evidence type="ECO:0000313" key="3">
    <source>
        <dbReference type="EMBL" id="KAL3815748.1"/>
    </source>
</evidence>
<feature type="compositionally biased region" description="Low complexity" evidence="1">
    <location>
        <begin position="311"/>
        <end position="333"/>
    </location>
</feature>
<feature type="region of interest" description="Disordered" evidence="1">
    <location>
        <begin position="1"/>
        <end position="39"/>
    </location>
</feature>
<reference evidence="3 4" key="1">
    <citation type="submission" date="2024-10" db="EMBL/GenBank/DDBJ databases">
        <title>Updated reference genomes for cyclostephanoid diatoms.</title>
        <authorList>
            <person name="Roberts W.R."/>
            <person name="Alverson A.J."/>
        </authorList>
    </citation>
    <scope>NUCLEOTIDE SEQUENCE [LARGE SCALE GENOMIC DNA]</scope>
    <source>
        <strain evidence="3 4">AJA228-03</strain>
    </source>
</reference>
<keyword evidence="2" id="KW-1133">Transmembrane helix</keyword>
<comment type="caution">
    <text evidence="3">The sequence shown here is derived from an EMBL/GenBank/DDBJ whole genome shotgun (WGS) entry which is preliminary data.</text>
</comment>
<accession>A0ABD3RS79</accession>
<evidence type="ECO:0000313" key="4">
    <source>
        <dbReference type="Proteomes" id="UP001530377"/>
    </source>
</evidence>
<feature type="region of interest" description="Disordered" evidence="1">
    <location>
        <begin position="309"/>
        <end position="346"/>
    </location>
</feature>
<keyword evidence="2" id="KW-0472">Membrane</keyword>
<feature type="compositionally biased region" description="Gly residues" evidence="1">
    <location>
        <begin position="53"/>
        <end position="63"/>
    </location>
</feature>
<feature type="region of interest" description="Disordered" evidence="1">
    <location>
        <begin position="53"/>
        <end position="114"/>
    </location>
</feature>
<proteinExistence type="predicted"/>
<feature type="compositionally biased region" description="Gly residues" evidence="1">
    <location>
        <begin position="18"/>
        <end position="28"/>
    </location>
</feature>
<name>A0ABD3RS79_9STRA</name>
<dbReference type="Proteomes" id="UP001530377">
    <property type="component" value="Unassembled WGS sequence"/>
</dbReference>
<evidence type="ECO:0000256" key="1">
    <source>
        <dbReference type="SAM" id="MobiDB-lite"/>
    </source>
</evidence>
<organism evidence="3 4">
    <name type="scientific">Cyclostephanos tholiformis</name>
    <dbReference type="NCBI Taxonomy" id="382380"/>
    <lineage>
        <taxon>Eukaryota</taxon>
        <taxon>Sar</taxon>
        <taxon>Stramenopiles</taxon>
        <taxon>Ochrophyta</taxon>
        <taxon>Bacillariophyta</taxon>
        <taxon>Coscinodiscophyceae</taxon>
        <taxon>Thalassiosirophycidae</taxon>
        <taxon>Stephanodiscales</taxon>
        <taxon>Stephanodiscaceae</taxon>
        <taxon>Cyclostephanos</taxon>
    </lineage>
</organism>
<gene>
    <name evidence="3" type="ORF">ACHAXA_004950</name>
</gene>
<protein>
    <submittedName>
        <fullName evidence="3">Uncharacterized protein</fullName>
    </submittedName>
</protein>
<dbReference type="AlphaFoldDB" id="A0ABD3RS79"/>